<dbReference type="EMBL" id="AFME02000291">
    <property type="protein sequence ID" value="EMG09933.1"/>
    <property type="molecule type" value="Genomic_DNA"/>
</dbReference>
<evidence type="ECO:0000313" key="1">
    <source>
        <dbReference type="EMBL" id="EMG09933.1"/>
    </source>
</evidence>
<dbReference type="AlphaFoldDB" id="M3GTF2"/>
<reference evidence="1 2" key="1">
    <citation type="submission" date="2013-02" db="EMBL/GenBank/DDBJ databases">
        <authorList>
            <person name="Harkins D.M."/>
            <person name="Durkin A.S."/>
            <person name="Brinkac L.M."/>
            <person name="Haft D.H."/>
            <person name="Selengut J.D."/>
            <person name="Sanka R."/>
            <person name="DePew J."/>
            <person name="Purushe J."/>
            <person name="Tulsiani S.M."/>
            <person name="Graham G.C."/>
            <person name="Burns M.-A."/>
            <person name="Dohnt M.F."/>
            <person name="Smythe L.D."/>
            <person name="McKay D.B."/>
            <person name="Craig S.B."/>
            <person name="Vinetz J.M."/>
            <person name="Sutton G.G."/>
            <person name="Nierman W.C."/>
            <person name="Fouts D.E."/>
        </authorList>
    </citation>
    <scope>NUCLEOTIDE SEQUENCE [LARGE SCALE GENOMIC DNA]</scope>
    <source>
        <strain evidence="1 2">LT2186</strain>
    </source>
</reference>
<accession>M3GTF2</accession>
<comment type="caution">
    <text evidence="1">The sequence shown here is derived from an EMBL/GenBank/DDBJ whole genome shotgun (WGS) entry which is preliminary data.</text>
</comment>
<sequence length="37" mass="4151">MRVCEAKLERNGKCMLSGVRVSKAQCNGSINARQKRK</sequence>
<organism evidence="1 2">
    <name type="scientific">Leptospira interrogans serovar Grippotyphosa str. LT2186</name>
    <dbReference type="NCBI Taxonomy" id="1001599"/>
    <lineage>
        <taxon>Bacteria</taxon>
        <taxon>Pseudomonadati</taxon>
        <taxon>Spirochaetota</taxon>
        <taxon>Spirochaetia</taxon>
        <taxon>Leptospirales</taxon>
        <taxon>Leptospiraceae</taxon>
        <taxon>Leptospira</taxon>
    </lineage>
</organism>
<dbReference type="BioCyc" id="LINT1001599:G11K9-2380-MONOMER"/>
<name>M3GTF2_LEPIR</name>
<gene>
    <name evidence="1" type="ORF">LEP1GSC151_3638</name>
</gene>
<dbReference type="Proteomes" id="UP000011776">
    <property type="component" value="Unassembled WGS sequence"/>
</dbReference>
<proteinExistence type="predicted"/>
<protein>
    <submittedName>
        <fullName evidence="1">Uncharacterized protein</fullName>
    </submittedName>
</protein>
<evidence type="ECO:0000313" key="2">
    <source>
        <dbReference type="Proteomes" id="UP000011776"/>
    </source>
</evidence>